<evidence type="ECO:0000256" key="2">
    <source>
        <dbReference type="SAM" id="Phobius"/>
    </source>
</evidence>
<keyword evidence="2" id="KW-0472">Membrane</keyword>
<keyword evidence="2" id="KW-1133">Transmembrane helix</keyword>
<organism evidence="3 4">
    <name type="scientific">Jimgerdemannia flammicorona</name>
    <dbReference type="NCBI Taxonomy" id="994334"/>
    <lineage>
        <taxon>Eukaryota</taxon>
        <taxon>Fungi</taxon>
        <taxon>Fungi incertae sedis</taxon>
        <taxon>Mucoromycota</taxon>
        <taxon>Mucoromycotina</taxon>
        <taxon>Endogonomycetes</taxon>
        <taxon>Endogonales</taxon>
        <taxon>Endogonaceae</taxon>
        <taxon>Jimgerdemannia</taxon>
    </lineage>
</organism>
<gene>
    <name evidence="3" type="ORF">BC936DRAFT_137112</name>
</gene>
<dbReference type="Proteomes" id="UP000268093">
    <property type="component" value="Unassembled WGS sequence"/>
</dbReference>
<dbReference type="OrthoDB" id="154395at2759"/>
<keyword evidence="4" id="KW-1185">Reference proteome</keyword>
<protein>
    <submittedName>
        <fullName evidence="3">Uncharacterized protein</fullName>
    </submittedName>
</protein>
<feature type="region of interest" description="Disordered" evidence="1">
    <location>
        <begin position="1"/>
        <end position="35"/>
    </location>
</feature>
<proteinExistence type="predicted"/>
<comment type="caution">
    <text evidence="3">The sequence shown here is derived from an EMBL/GenBank/DDBJ whole genome shotgun (WGS) entry which is preliminary data.</text>
</comment>
<feature type="transmembrane region" description="Helical" evidence="2">
    <location>
        <begin position="556"/>
        <end position="574"/>
    </location>
</feature>
<evidence type="ECO:0000256" key="1">
    <source>
        <dbReference type="SAM" id="MobiDB-lite"/>
    </source>
</evidence>
<feature type="transmembrane region" description="Helical" evidence="2">
    <location>
        <begin position="291"/>
        <end position="313"/>
    </location>
</feature>
<keyword evidence="2" id="KW-0812">Transmembrane</keyword>
<evidence type="ECO:0000313" key="4">
    <source>
        <dbReference type="Proteomes" id="UP000268093"/>
    </source>
</evidence>
<sequence length="602" mass="66365">MADPAESSRNVQHPLAVDQPLQPRDGSSGSDEPSQRNLARCCICLEDNPTEEGLACPNGHFICDESLGNYFESRANIENIKTHRLNLPCPIPNCDAPSFAPLRVIHAHLPPAAVSHILENLDSVLEVFTERMQQQILVDDVRQVPQPQDQDDIERRRLHVVDNILTLKLPCCNMAFIDFSGCCALYCPNCPPLHNAFCAICLASCGADAHEHVRVEHGDVFISEEQWKAHHNRRRQVQLLEYFRGPGANCNRVALLDALRGDLAALGMNVEEIRDLLPEAFAQRPGSTRRWIVIGVVLFLVTIALSTALGIVISRRDGDRSVNSSVSNTMAATTSTHTAITATTSLSMKPSPTSFGPLKSDTLMELPSPIPQPTLSFRFRGPEQVIGEPDTFMYDDKPTAWSPETKNSSCEWLLLDYEVPVRPMRVDIYETQNPGAVVGIWVFPPGLNASVFNGAKLFWSGPPQTNLTPTFRVFHCITNNRIIMLDAQFVISRILIVVDNSVPGWNEIDAVGLVDQNVWVQWAKGAAASSSFAKGNYFAITSPAPSPASDANSIPWWQIMLIVLALGVLFLLYLHPATVNVVLEYLGASLRKNGSQFSKCIS</sequence>
<feature type="compositionally biased region" description="Polar residues" evidence="1">
    <location>
        <begin position="25"/>
        <end position="35"/>
    </location>
</feature>
<accession>A0A433DN16</accession>
<dbReference type="AlphaFoldDB" id="A0A433DN16"/>
<name>A0A433DN16_9FUNG</name>
<dbReference type="EMBL" id="RBNI01000109">
    <property type="protein sequence ID" value="RUP52225.1"/>
    <property type="molecule type" value="Genomic_DNA"/>
</dbReference>
<reference evidence="3 4" key="1">
    <citation type="journal article" date="2018" name="New Phytol.">
        <title>Phylogenomics of Endogonaceae and evolution of mycorrhizas within Mucoromycota.</title>
        <authorList>
            <person name="Chang Y."/>
            <person name="Desiro A."/>
            <person name="Na H."/>
            <person name="Sandor L."/>
            <person name="Lipzen A."/>
            <person name="Clum A."/>
            <person name="Barry K."/>
            <person name="Grigoriev I.V."/>
            <person name="Martin F.M."/>
            <person name="Stajich J.E."/>
            <person name="Smith M.E."/>
            <person name="Bonito G."/>
            <person name="Spatafora J.W."/>
        </authorList>
    </citation>
    <scope>NUCLEOTIDE SEQUENCE [LARGE SCALE GENOMIC DNA]</scope>
    <source>
        <strain evidence="3 4">GMNB39</strain>
    </source>
</reference>
<evidence type="ECO:0000313" key="3">
    <source>
        <dbReference type="EMBL" id="RUP52225.1"/>
    </source>
</evidence>